<accession>A0A0J1GTT0</accession>
<name>A0A0J1GTT0_9GAMM</name>
<reference evidence="1 2" key="1">
    <citation type="submission" date="2015-05" db="EMBL/GenBank/DDBJ databases">
        <title>Photobacterium galathea sp. nov.</title>
        <authorList>
            <person name="Machado H."/>
            <person name="Gram L."/>
        </authorList>
    </citation>
    <scope>NUCLEOTIDE SEQUENCE [LARGE SCALE GENOMIC DNA]</scope>
    <source>
        <strain evidence="1 2">DSM 25995</strain>
    </source>
</reference>
<organism evidence="1 2">
    <name type="scientific">Photobacterium aphoticum</name>
    <dbReference type="NCBI Taxonomy" id="754436"/>
    <lineage>
        <taxon>Bacteria</taxon>
        <taxon>Pseudomonadati</taxon>
        <taxon>Pseudomonadota</taxon>
        <taxon>Gammaproteobacteria</taxon>
        <taxon>Vibrionales</taxon>
        <taxon>Vibrionaceae</taxon>
        <taxon>Photobacterium</taxon>
    </lineage>
</organism>
<sequence length="62" mass="6859">MGSATGFHSDDSGWQVCKVARTFDIPLNLHKEKGFVEQYLACRIFAMDTEAIFGNSNAIDGF</sequence>
<proteinExistence type="predicted"/>
<evidence type="ECO:0000313" key="1">
    <source>
        <dbReference type="EMBL" id="KLV02839.1"/>
    </source>
</evidence>
<gene>
    <name evidence="1" type="ORF">ABT58_01940</name>
</gene>
<dbReference type="EMBL" id="LDOV01000003">
    <property type="protein sequence ID" value="KLV02839.1"/>
    <property type="molecule type" value="Genomic_DNA"/>
</dbReference>
<dbReference type="Proteomes" id="UP000036426">
    <property type="component" value="Unassembled WGS sequence"/>
</dbReference>
<dbReference type="AlphaFoldDB" id="A0A0J1GTT0"/>
<comment type="caution">
    <text evidence="1">The sequence shown here is derived from an EMBL/GenBank/DDBJ whole genome shotgun (WGS) entry which is preliminary data.</text>
</comment>
<keyword evidence="2" id="KW-1185">Reference proteome</keyword>
<protein>
    <submittedName>
        <fullName evidence="1">Uncharacterized protein</fullName>
    </submittedName>
</protein>
<evidence type="ECO:0000313" key="2">
    <source>
        <dbReference type="Proteomes" id="UP000036426"/>
    </source>
</evidence>